<dbReference type="Gene3D" id="3.50.50.60">
    <property type="entry name" value="FAD/NAD(P)-binding domain"/>
    <property type="match status" value="1"/>
</dbReference>
<evidence type="ECO:0000259" key="1">
    <source>
        <dbReference type="Pfam" id="PF01593"/>
    </source>
</evidence>
<comment type="caution">
    <text evidence="2">The sequence shown here is derived from an EMBL/GenBank/DDBJ whole genome shotgun (WGS) entry which is preliminary data.</text>
</comment>
<dbReference type="InterPro" id="IPR050464">
    <property type="entry name" value="Zeta_carotene_desat/Oxidored"/>
</dbReference>
<sequence length="445" mass="49693">MKIAIVGSGIAGLSAAWMLARQHEVVVFEQNDYMGGHTHTVDAPAPSGTVPVDTGFIVYNEANYPHLTALFRHLGVATRPSDMSFGVSVDHGELEYAGDNLRALFGQPSNFFKPAHWRMLSEIVRFNRLARGSLDDPALESQTLGEFLDVHRFGDALRTRYLLPMAAAIWSCPPQTMLAFPAASFMRFFKNHGLLDIRGRPQWRTVVGGSRSYIGRLTADFAGGVRLGQGVRVIQRDSQGIRLIDAQGEAHRFDRVVLACHADQALRLLEQPDVWESRLLGAFPYQTNRVVLHSDQRLMPRRRRVWSSWNYLSGANVSGDRAVSVTYWMNRLQGLSDARPYFVTLNPLMEVDPEQRWGEYDYDHPVFSQRAMQAQPLLGRLQGRQGTWFCGAYFGYGFHEDGIRSGLDVARAFGILPPWEAGLPESITRGQAKPAPVPAALPETA</sequence>
<dbReference type="Proteomes" id="UP000297890">
    <property type="component" value="Unassembled WGS sequence"/>
</dbReference>
<dbReference type="OrthoDB" id="20837at2"/>
<evidence type="ECO:0000313" key="2">
    <source>
        <dbReference type="EMBL" id="TFZ83983.1"/>
    </source>
</evidence>
<dbReference type="EMBL" id="SRIO01000001">
    <property type="protein sequence ID" value="TFZ83983.1"/>
    <property type="molecule type" value="Genomic_DNA"/>
</dbReference>
<dbReference type="PANTHER" id="PTHR42923">
    <property type="entry name" value="PROTOPORPHYRINOGEN OXIDASE"/>
    <property type="match status" value="1"/>
</dbReference>
<name>A0A4Z0FDG1_9GAMM</name>
<dbReference type="InterPro" id="IPR036188">
    <property type="entry name" value="FAD/NAD-bd_sf"/>
</dbReference>
<proteinExistence type="predicted"/>
<feature type="domain" description="Amine oxidase" evidence="1">
    <location>
        <begin position="10"/>
        <end position="325"/>
    </location>
</feature>
<organism evidence="2 3">
    <name type="scientific">Candidatus Macondimonas diazotrophica</name>
    <dbReference type="NCBI Taxonomy" id="2305248"/>
    <lineage>
        <taxon>Bacteria</taxon>
        <taxon>Pseudomonadati</taxon>
        <taxon>Pseudomonadota</taxon>
        <taxon>Gammaproteobacteria</taxon>
        <taxon>Chromatiales</taxon>
        <taxon>Ectothiorhodospiraceae</taxon>
        <taxon>Candidatus Macondimonas</taxon>
    </lineage>
</organism>
<gene>
    <name evidence="2" type="ORF">E4680_00075</name>
</gene>
<dbReference type="RefSeq" id="WP_135280342.1">
    <property type="nucleotide sequence ID" value="NZ_SRIO01000001.1"/>
</dbReference>
<dbReference type="SUPFAM" id="SSF51905">
    <property type="entry name" value="FAD/NAD(P)-binding domain"/>
    <property type="match status" value="1"/>
</dbReference>
<keyword evidence="3" id="KW-1185">Reference proteome</keyword>
<protein>
    <submittedName>
        <fullName evidence="2">FAD-dependent oxidoreductase</fullName>
    </submittedName>
</protein>
<evidence type="ECO:0000313" key="3">
    <source>
        <dbReference type="Proteomes" id="UP000297890"/>
    </source>
</evidence>
<dbReference type="Pfam" id="PF01593">
    <property type="entry name" value="Amino_oxidase"/>
    <property type="match status" value="1"/>
</dbReference>
<dbReference type="GO" id="GO:0016491">
    <property type="term" value="F:oxidoreductase activity"/>
    <property type="evidence" value="ECO:0007669"/>
    <property type="project" value="InterPro"/>
</dbReference>
<dbReference type="AlphaFoldDB" id="A0A4Z0FDG1"/>
<accession>A0A4Z0FDG1</accession>
<dbReference type="InterPro" id="IPR002937">
    <property type="entry name" value="Amino_oxidase"/>
</dbReference>
<reference evidence="2 3" key="1">
    <citation type="journal article" date="2019" name="ISME J.">
        <title>Candidatus Macondimonas diazotrophica, a novel gammaproteobacterial genus dominating crude-oil-contaminated coastal sediments.</title>
        <authorList>
            <person name="Karthikeyan S."/>
            <person name="Konstantinidis K."/>
        </authorList>
    </citation>
    <scope>NUCLEOTIDE SEQUENCE [LARGE SCALE GENOMIC DNA]</scope>
    <source>
        <strain evidence="2 3">KTK01</strain>
    </source>
</reference>
<dbReference type="PANTHER" id="PTHR42923:SF17">
    <property type="entry name" value="AMINE OXIDASE DOMAIN-CONTAINING PROTEIN"/>
    <property type="match status" value="1"/>
</dbReference>